<dbReference type="OMA" id="PWPAITK"/>
<evidence type="ECO:0000256" key="1">
    <source>
        <dbReference type="SAM" id="Coils"/>
    </source>
</evidence>
<proteinExistence type="predicted"/>
<reference evidence="4 5" key="1">
    <citation type="journal article" date="2013" name="BMC Genomics">
        <title>Genomics-driven discovery of the pneumocandin biosynthetic gene cluster in the fungus Glarea lozoyensis.</title>
        <authorList>
            <person name="Chen L."/>
            <person name="Yue Q."/>
            <person name="Zhang X."/>
            <person name="Xiang M."/>
            <person name="Wang C."/>
            <person name="Li S."/>
            <person name="Che Y."/>
            <person name="Ortiz-Lopez F.J."/>
            <person name="Bills G.F."/>
            <person name="Liu X."/>
            <person name="An Z."/>
        </authorList>
    </citation>
    <scope>NUCLEOTIDE SEQUENCE [LARGE SCALE GENOMIC DNA]</scope>
    <source>
        <strain evidence="5">ATCC 20868 / MF5171</strain>
    </source>
</reference>
<feature type="region of interest" description="Disordered" evidence="2">
    <location>
        <begin position="309"/>
        <end position="439"/>
    </location>
</feature>
<dbReference type="KEGG" id="glz:GLAREA_06846"/>
<evidence type="ECO:0000256" key="2">
    <source>
        <dbReference type="SAM" id="MobiDB-lite"/>
    </source>
</evidence>
<feature type="region of interest" description="Disordered" evidence="2">
    <location>
        <begin position="228"/>
        <end position="278"/>
    </location>
</feature>
<feature type="domain" description="DUF4048" evidence="3">
    <location>
        <begin position="218"/>
        <end position="350"/>
    </location>
</feature>
<dbReference type="eggNOG" id="ENOG502S19N">
    <property type="taxonomic scope" value="Eukaryota"/>
</dbReference>
<dbReference type="GeneID" id="19465899"/>
<dbReference type="Pfam" id="PF13257">
    <property type="entry name" value="DUF4048"/>
    <property type="match status" value="1"/>
</dbReference>
<dbReference type="RefSeq" id="XP_008078985.1">
    <property type="nucleotide sequence ID" value="XM_008080794.1"/>
</dbReference>
<evidence type="ECO:0000259" key="3">
    <source>
        <dbReference type="Pfam" id="PF13257"/>
    </source>
</evidence>
<dbReference type="HOGENOM" id="CLU_016967_2_1_1"/>
<protein>
    <recommendedName>
        <fullName evidence="3">DUF4048 domain-containing protein</fullName>
    </recommendedName>
</protein>
<dbReference type="InterPro" id="IPR025122">
    <property type="entry name" value="DUF4048"/>
</dbReference>
<feature type="compositionally biased region" description="Polar residues" evidence="2">
    <location>
        <begin position="80"/>
        <end position="90"/>
    </location>
</feature>
<feature type="compositionally biased region" description="Polar residues" evidence="2">
    <location>
        <begin position="349"/>
        <end position="365"/>
    </location>
</feature>
<gene>
    <name evidence="4" type="ORF">GLAREA_06846</name>
</gene>
<feature type="compositionally biased region" description="Polar residues" evidence="2">
    <location>
        <begin position="382"/>
        <end position="395"/>
    </location>
</feature>
<name>S3E654_GLAL2</name>
<organism evidence="4 5">
    <name type="scientific">Glarea lozoyensis (strain ATCC 20868 / MF5171)</name>
    <dbReference type="NCBI Taxonomy" id="1116229"/>
    <lineage>
        <taxon>Eukaryota</taxon>
        <taxon>Fungi</taxon>
        <taxon>Dikarya</taxon>
        <taxon>Ascomycota</taxon>
        <taxon>Pezizomycotina</taxon>
        <taxon>Leotiomycetes</taxon>
        <taxon>Helotiales</taxon>
        <taxon>Helotiaceae</taxon>
        <taxon>Glarea</taxon>
    </lineage>
</organism>
<feature type="compositionally biased region" description="Polar residues" evidence="2">
    <location>
        <begin position="251"/>
        <end position="271"/>
    </location>
</feature>
<keyword evidence="1" id="KW-0175">Coiled coil</keyword>
<evidence type="ECO:0000313" key="4">
    <source>
        <dbReference type="EMBL" id="EPE33833.1"/>
    </source>
</evidence>
<dbReference type="Proteomes" id="UP000016922">
    <property type="component" value="Unassembled WGS sequence"/>
</dbReference>
<feature type="region of interest" description="Disordered" evidence="2">
    <location>
        <begin position="1"/>
        <end position="100"/>
    </location>
</feature>
<accession>S3E654</accession>
<dbReference type="AlphaFoldDB" id="S3E654"/>
<sequence>MANSPRPLSIDPASVESILSSGTSSPPAALPNPHVGNSPSRTHFPMAPPPLPIVRQHSRASSYTPRIRPNRLSLSFPVATPTNGTESIRATPTSSTGPSFPPTPVEIIPSPNDPNGFLVALAGQERKVLELKEELAKAEKDLTKLKKQWANHEAHRKRGEIKHSEPMRALQTVSATANSKDEAAIPVRESAEMDRRKLLLSNIHIPNNSRRKVITGGHHRTLSLLSPERSHYSRPFPPVHESTSERHSESIPRTSTMPDTSQGITRVSSQRARPISYHGGVTQSAKTIAEDFKAGLWTFMEDLRQATVGDEASDDPIKKQQTLSAKAPARKVSKGSLRGDKGRKVPSPRSVSPRTWETLTGTPSLDTVEPGSDSDTPRPTKKTTGVTEAKASTSAAPDLDDEWPSWDSPIPKSPRWSSSTAASDPATPSHDSTADSTVKIAEFSDEVTTPSKREEIQWPALDRLTPTNLRRTMSSVMKEWEKSLTPPIERDQEHLLVAHNSDSSDSTHEALMLAR</sequence>
<feature type="coiled-coil region" evidence="1">
    <location>
        <begin position="121"/>
        <end position="155"/>
    </location>
</feature>
<dbReference type="OrthoDB" id="4097086at2759"/>
<keyword evidence="5" id="KW-1185">Reference proteome</keyword>
<feature type="compositionally biased region" description="Polar residues" evidence="2">
    <location>
        <begin position="17"/>
        <end position="26"/>
    </location>
</feature>
<dbReference type="EMBL" id="KE145357">
    <property type="protein sequence ID" value="EPE33833.1"/>
    <property type="molecule type" value="Genomic_DNA"/>
</dbReference>
<evidence type="ECO:0000313" key="5">
    <source>
        <dbReference type="Proteomes" id="UP000016922"/>
    </source>
</evidence>
<feature type="compositionally biased region" description="Low complexity" evidence="2">
    <location>
        <begin position="417"/>
        <end position="429"/>
    </location>
</feature>